<comment type="caution">
    <text evidence="1">The sequence shown here is derived from an EMBL/GenBank/DDBJ whole genome shotgun (WGS) entry which is preliminary data.</text>
</comment>
<dbReference type="RefSeq" id="WP_282588492.1">
    <property type="nucleotide sequence ID" value="NZ_JAMOIM010000040.1"/>
</dbReference>
<gene>
    <name evidence="1" type="ORF">M8523_29730</name>
</gene>
<sequence length="106" mass="12270">MPDQSPRWVDGPRYTTVPFTFSVIQAAIECQEARLTLGDLHDAARPGSWSPRLRCWRMGEPAVPHTTRSEVADWLLRRAEHRIAERARWTFQHSGEADRDIMRMVA</sequence>
<evidence type="ECO:0000313" key="2">
    <source>
        <dbReference type="Proteomes" id="UP001165667"/>
    </source>
</evidence>
<protein>
    <submittedName>
        <fullName evidence="1">Uncharacterized protein</fullName>
    </submittedName>
</protein>
<evidence type="ECO:0000313" key="1">
    <source>
        <dbReference type="EMBL" id="MCW6512115.1"/>
    </source>
</evidence>
<keyword evidence="2" id="KW-1185">Reference proteome</keyword>
<reference evidence="1" key="1">
    <citation type="submission" date="2022-05" db="EMBL/GenBank/DDBJ databases">
        <authorList>
            <person name="Pankratov T."/>
        </authorList>
    </citation>
    <scope>NUCLEOTIDE SEQUENCE</scope>
    <source>
        <strain evidence="1">BP6-180914</strain>
    </source>
</reference>
<proteinExistence type="predicted"/>
<dbReference type="AlphaFoldDB" id="A0AA41Z867"/>
<organism evidence="1 2">
    <name type="scientific">Lichenifustis flavocetrariae</name>
    <dbReference type="NCBI Taxonomy" id="2949735"/>
    <lineage>
        <taxon>Bacteria</taxon>
        <taxon>Pseudomonadati</taxon>
        <taxon>Pseudomonadota</taxon>
        <taxon>Alphaproteobacteria</taxon>
        <taxon>Hyphomicrobiales</taxon>
        <taxon>Lichenihabitantaceae</taxon>
        <taxon>Lichenifustis</taxon>
    </lineage>
</organism>
<name>A0AA41Z867_9HYPH</name>
<dbReference type="Proteomes" id="UP001165667">
    <property type="component" value="Unassembled WGS sequence"/>
</dbReference>
<accession>A0AA41Z867</accession>
<dbReference type="EMBL" id="JAMOIM010000040">
    <property type="protein sequence ID" value="MCW6512115.1"/>
    <property type="molecule type" value="Genomic_DNA"/>
</dbReference>